<dbReference type="Pfam" id="PF02620">
    <property type="entry name" value="YceD"/>
    <property type="match status" value="1"/>
</dbReference>
<reference evidence="3" key="1">
    <citation type="journal article" date="2019" name="Int. J. Syst. Evol. Microbiol.">
        <title>The Global Catalogue of Microorganisms (GCM) 10K type strain sequencing project: providing services to taxonomists for standard genome sequencing and annotation.</title>
        <authorList>
            <consortium name="The Broad Institute Genomics Platform"/>
            <consortium name="The Broad Institute Genome Sequencing Center for Infectious Disease"/>
            <person name="Wu L."/>
            <person name="Ma J."/>
        </authorList>
    </citation>
    <scope>NUCLEOTIDE SEQUENCE [LARGE SCALE GENOMIC DNA]</scope>
    <source>
        <strain evidence="3">CCUG 62953</strain>
    </source>
</reference>
<dbReference type="InterPro" id="IPR003772">
    <property type="entry name" value="YceD"/>
</dbReference>
<gene>
    <name evidence="2" type="ORF">ACFQ4E_04825</name>
</gene>
<dbReference type="EMBL" id="JBHTMU010000006">
    <property type="protein sequence ID" value="MFD1341737.1"/>
    <property type="molecule type" value="Genomic_DNA"/>
</dbReference>
<dbReference type="RefSeq" id="WP_386801805.1">
    <property type="nucleotide sequence ID" value="NZ_JBHTMU010000006.1"/>
</dbReference>
<comment type="caution">
    <text evidence="2">The sequence shown here is derived from an EMBL/GenBank/DDBJ whole genome shotgun (WGS) entry which is preliminary data.</text>
</comment>
<accession>A0ABW3ZFW6</accession>
<dbReference type="Proteomes" id="UP001597135">
    <property type="component" value="Unassembled WGS sequence"/>
</dbReference>
<organism evidence="2 3">
    <name type="scientific">Litorisediminicola beolgyonensis</name>
    <dbReference type="NCBI Taxonomy" id="1173614"/>
    <lineage>
        <taxon>Bacteria</taxon>
        <taxon>Pseudomonadati</taxon>
        <taxon>Pseudomonadota</taxon>
        <taxon>Alphaproteobacteria</taxon>
        <taxon>Rhodobacterales</taxon>
        <taxon>Paracoccaceae</taxon>
        <taxon>Litorisediminicola</taxon>
    </lineage>
</organism>
<keyword evidence="3" id="KW-1185">Reference proteome</keyword>
<name>A0ABW3ZFW6_9RHOB</name>
<proteinExistence type="predicted"/>
<protein>
    <submittedName>
        <fullName evidence="2">YceD family protein</fullName>
    </submittedName>
</protein>
<sequence length="188" mass="19907">MPDAPLSAGPFRVAELPASRPISFEVIPAPEARAALAEELGATSLKKLRFAGQLSPLGKAGWKLTGTLGATVVQPCVVTLAPVTTRIDTEVERRFVPPERLEILPEGSETEMPEDDTTEPLGEVIDPAQVMAEALALAVPNYPRAPDADFGEASSRPEGAEPIEETEVKPFAGLKALKDRLEGGGDQD</sequence>
<evidence type="ECO:0000256" key="1">
    <source>
        <dbReference type="SAM" id="MobiDB-lite"/>
    </source>
</evidence>
<feature type="region of interest" description="Disordered" evidence="1">
    <location>
        <begin position="143"/>
        <end position="188"/>
    </location>
</feature>
<evidence type="ECO:0000313" key="3">
    <source>
        <dbReference type="Proteomes" id="UP001597135"/>
    </source>
</evidence>
<feature type="compositionally biased region" description="Basic and acidic residues" evidence="1">
    <location>
        <begin position="176"/>
        <end position="188"/>
    </location>
</feature>
<evidence type="ECO:0000313" key="2">
    <source>
        <dbReference type="EMBL" id="MFD1341737.1"/>
    </source>
</evidence>